<evidence type="ECO:0000256" key="3">
    <source>
        <dbReference type="ARBA" id="ARBA00023163"/>
    </source>
</evidence>
<sequence length="101" mass="11316">MCRRVADVLALVGGKWSILVVMTLRSGSLRFNELTRAVNGISQRMLTITLRVLERDGFVKRTVYPTPIRVEYELTSLGEGFSLSVGQLGRWVFNNLGGCRI</sequence>
<evidence type="ECO:0000256" key="2">
    <source>
        <dbReference type="ARBA" id="ARBA00023125"/>
    </source>
</evidence>
<name>A0A8I1FSM4_9PSED</name>
<dbReference type="PANTHER" id="PTHR33204">
    <property type="entry name" value="TRANSCRIPTIONAL REGULATOR, MARR FAMILY"/>
    <property type="match status" value="1"/>
</dbReference>
<evidence type="ECO:0000259" key="4">
    <source>
        <dbReference type="PROSITE" id="PS51118"/>
    </source>
</evidence>
<dbReference type="InterPro" id="IPR036390">
    <property type="entry name" value="WH_DNA-bd_sf"/>
</dbReference>
<dbReference type="Gene3D" id="1.10.10.10">
    <property type="entry name" value="Winged helix-like DNA-binding domain superfamily/Winged helix DNA-binding domain"/>
    <property type="match status" value="1"/>
</dbReference>
<protein>
    <submittedName>
        <fullName evidence="5">Helix-turn-helix transcriptional regulator</fullName>
    </submittedName>
</protein>
<evidence type="ECO:0000313" key="5">
    <source>
        <dbReference type="EMBL" id="MBJ2260106.1"/>
    </source>
</evidence>
<dbReference type="EMBL" id="JAEKCZ010000055">
    <property type="protein sequence ID" value="MBJ2260106.1"/>
    <property type="molecule type" value="Genomic_DNA"/>
</dbReference>
<organism evidence="5 6">
    <name type="scientific">Pseudomonas psychrophila</name>
    <dbReference type="NCBI Taxonomy" id="122355"/>
    <lineage>
        <taxon>Bacteria</taxon>
        <taxon>Pseudomonadati</taxon>
        <taxon>Pseudomonadota</taxon>
        <taxon>Gammaproteobacteria</taxon>
        <taxon>Pseudomonadales</taxon>
        <taxon>Pseudomonadaceae</taxon>
        <taxon>Pseudomonas</taxon>
    </lineage>
</organism>
<reference evidence="5" key="1">
    <citation type="submission" date="2020-12" db="EMBL/GenBank/DDBJ databases">
        <title>Antibiotic resistance and phylogeny of Pseudomonas spp. isolated over three decades from chicken meat in the Norwegian food chain.</title>
        <authorList>
            <person name="Moen B."/>
        </authorList>
    </citation>
    <scope>NUCLEOTIDE SEQUENCE</scope>
    <source>
        <strain evidence="5">MF6762</strain>
    </source>
</reference>
<feature type="domain" description="HTH hxlR-type" evidence="4">
    <location>
        <begin position="2"/>
        <end position="100"/>
    </location>
</feature>
<gene>
    <name evidence="5" type="ORF">JFT45_26825</name>
</gene>
<dbReference type="PROSITE" id="PS51118">
    <property type="entry name" value="HTH_HXLR"/>
    <property type="match status" value="1"/>
</dbReference>
<keyword evidence="2" id="KW-0238">DNA-binding</keyword>
<dbReference type="PANTHER" id="PTHR33204:SF39">
    <property type="entry name" value="TRANSCRIPTIONAL REGULATORY PROTEIN"/>
    <property type="match status" value="1"/>
</dbReference>
<dbReference type="Pfam" id="PF01638">
    <property type="entry name" value="HxlR"/>
    <property type="match status" value="1"/>
</dbReference>
<evidence type="ECO:0000313" key="6">
    <source>
        <dbReference type="Proteomes" id="UP000658390"/>
    </source>
</evidence>
<dbReference type="Proteomes" id="UP000658390">
    <property type="component" value="Unassembled WGS sequence"/>
</dbReference>
<proteinExistence type="predicted"/>
<evidence type="ECO:0000256" key="1">
    <source>
        <dbReference type="ARBA" id="ARBA00023015"/>
    </source>
</evidence>
<dbReference type="GO" id="GO:0003677">
    <property type="term" value="F:DNA binding"/>
    <property type="evidence" value="ECO:0007669"/>
    <property type="project" value="UniProtKB-KW"/>
</dbReference>
<comment type="caution">
    <text evidence="5">The sequence shown here is derived from an EMBL/GenBank/DDBJ whole genome shotgun (WGS) entry which is preliminary data.</text>
</comment>
<accession>A0A8I1FSM4</accession>
<dbReference type="InterPro" id="IPR002577">
    <property type="entry name" value="HTH_HxlR"/>
</dbReference>
<keyword evidence="3" id="KW-0804">Transcription</keyword>
<dbReference type="InterPro" id="IPR036388">
    <property type="entry name" value="WH-like_DNA-bd_sf"/>
</dbReference>
<dbReference type="AlphaFoldDB" id="A0A8I1FSM4"/>
<dbReference type="RefSeq" id="WP_198823172.1">
    <property type="nucleotide sequence ID" value="NZ_JAEKCZ010000055.1"/>
</dbReference>
<dbReference type="SUPFAM" id="SSF46785">
    <property type="entry name" value="Winged helix' DNA-binding domain"/>
    <property type="match status" value="1"/>
</dbReference>
<keyword evidence="1" id="KW-0805">Transcription regulation</keyword>